<dbReference type="AlphaFoldDB" id="A0AAD3MMT4"/>
<accession>A0AAD3MMT4</accession>
<evidence type="ECO:0000256" key="1">
    <source>
        <dbReference type="ARBA" id="ARBA00008821"/>
    </source>
</evidence>
<dbReference type="EMBL" id="BRZM01004365">
    <property type="protein sequence ID" value="GLD56666.1"/>
    <property type="molecule type" value="Genomic_DNA"/>
</dbReference>
<sequence length="233" mass="26234">MGQWGMPTVSVSSVLGMMAKRPGIYHGINRLTSMLAAWCSSAPTHAINRGIAVGHPAASWRWTVGNRGNTTSYNPEHRCTRHYQRLAADWSSRQPGILMTRLGIFGKFGPVFYHHPRPVIGGMFLRYVWHNRGSGDIQPSGIKELDQVIVVLFTTHMFIGGFFGFILDNTIPGTDKERGIKSWRDKVQEGGKNVTDQSCYDIPFCNGVFKRFRCFQYLPFLPSYKTTQQGTSK</sequence>
<dbReference type="Proteomes" id="UP001279410">
    <property type="component" value="Unassembled WGS sequence"/>
</dbReference>
<comment type="similarity">
    <text evidence="1">Belongs to the nucleobase:cation symporter-2 (NCS2) (TC 2.A.40) family.</text>
</comment>
<evidence type="ECO:0000313" key="2">
    <source>
        <dbReference type="EMBL" id="GLD56666.1"/>
    </source>
</evidence>
<reference evidence="2" key="1">
    <citation type="submission" date="2022-08" db="EMBL/GenBank/DDBJ databases">
        <title>Genome sequencing of akame (Lates japonicus).</title>
        <authorList>
            <person name="Hashiguchi Y."/>
            <person name="Takahashi H."/>
        </authorList>
    </citation>
    <scope>NUCLEOTIDE SEQUENCE</scope>
    <source>
        <strain evidence="2">Kochi</strain>
    </source>
</reference>
<dbReference type="PANTHER" id="PTHR11119">
    <property type="entry name" value="XANTHINE-URACIL / VITAMIN C PERMEASE FAMILY MEMBER"/>
    <property type="match status" value="1"/>
</dbReference>
<proteinExistence type="inferred from homology"/>
<name>A0AAD3MMT4_LATJO</name>
<organism evidence="2 3">
    <name type="scientific">Lates japonicus</name>
    <name type="common">Japanese lates</name>
    <dbReference type="NCBI Taxonomy" id="270547"/>
    <lineage>
        <taxon>Eukaryota</taxon>
        <taxon>Metazoa</taxon>
        <taxon>Chordata</taxon>
        <taxon>Craniata</taxon>
        <taxon>Vertebrata</taxon>
        <taxon>Euteleostomi</taxon>
        <taxon>Actinopterygii</taxon>
        <taxon>Neopterygii</taxon>
        <taxon>Teleostei</taxon>
        <taxon>Neoteleostei</taxon>
        <taxon>Acanthomorphata</taxon>
        <taxon>Carangaria</taxon>
        <taxon>Carangaria incertae sedis</taxon>
        <taxon>Centropomidae</taxon>
        <taxon>Lates</taxon>
    </lineage>
</organism>
<protein>
    <submittedName>
        <fullName evidence="2">Solute carrier family 23 member 2-like isoform X1</fullName>
    </submittedName>
</protein>
<keyword evidence="3" id="KW-1185">Reference proteome</keyword>
<evidence type="ECO:0000313" key="3">
    <source>
        <dbReference type="Proteomes" id="UP001279410"/>
    </source>
</evidence>
<gene>
    <name evidence="2" type="ORF">AKAME5_002867500</name>
</gene>
<comment type="caution">
    <text evidence="2">The sequence shown here is derived from an EMBL/GenBank/DDBJ whole genome shotgun (WGS) entry which is preliminary data.</text>
</comment>